<evidence type="ECO:0000313" key="6">
    <source>
        <dbReference type="Proteomes" id="UP001500051"/>
    </source>
</evidence>
<dbReference type="PANTHER" id="PTHR33204:SF18">
    <property type="entry name" value="TRANSCRIPTIONAL REGULATORY PROTEIN"/>
    <property type="match status" value="1"/>
</dbReference>
<evidence type="ECO:0000259" key="4">
    <source>
        <dbReference type="PROSITE" id="PS51118"/>
    </source>
</evidence>
<dbReference type="SUPFAM" id="SSF46785">
    <property type="entry name" value="Winged helix' DNA-binding domain"/>
    <property type="match status" value="1"/>
</dbReference>
<keyword evidence="1" id="KW-0805">Transcription regulation</keyword>
<evidence type="ECO:0000313" key="5">
    <source>
        <dbReference type="EMBL" id="GAA3714310.1"/>
    </source>
</evidence>
<dbReference type="PROSITE" id="PS51118">
    <property type="entry name" value="HTH_HXLR"/>
    <property type="match status" value="1"/>
</dbReference>
<organism evidence="5 6">
    <name type="scientific">Microlunatus aurantiacus</name>
    <dbReference type="NCBI Taxonomy" id="446786"/>
    <lineage>
        <taxon>Bacteria</taxon>
        <taxon>Bacillati</taxon>
        <taxon>Actinomycetota</taxon>
        <taxon>Actinomycetes</taxon>
        <taxon>Propionibacteriales</taxon>
        <taxon>Propionibacteriaceae</taxon>
        <taxon>Microlunatus</taxon>
    </lineage>
</organism>
<proteinExistence type="predicted"/>
<comment type="caution">
    <text evidence="5">The sequence shown here is derived from an EMBL/GenBank/DDBJ whole genome shotgun (WGS) entry which is preliminary data.</text>
</comment>
<evidence type="ECO:0000256" key="3">
    <source>
        <dbReference type="ARBA" id="ARBA00023163"/>
    </source>
</evidence>
<dbReference type="Gene3D" id="1.10.10.10">
    <property type="entry name" value="Winged helix-like DNA-binding domain superfamily/Winged helix DNA-binding domain"/>
    <property type="match status" value="1"/>
</dbReference>
<dbReference type="SUPFAM" id="SSF55718">
    <property type="entry name" value="SCP-like"/>
    <property type="match status" value="1"/>
</dbReference>
<dbReference type="Pfam" id="PF01638">
    <property type="entry name" value="HxlR"/>
    <property type="match status" value="1"/>
</dbReference>
<dbReference type="CDD" id="cd00090">
    <property type="entry name" value="HTH_ARSR"/>
    <property type="match status" value="1"/>
</dbReference>
<dbReference type="InterPro" id="IPR036388">
    <property type="entry name" value="WH-like_DNA-bd_sf"/>
</dbReference>
<evidence type="ECO:0000256" key="2">
    <source>
        <dbReference type="ARBA" id="ARBA00023125"/>
    </source>
</evidence>
<keyword evidence="6" id="KW-1185">Reference proteome</keyword>
<keyword evidence="2" id="KW-0238">DNA-binding</keyword>
<dbReference type="InterPro" id="IPR036390">
    <property type="entry name" value="WH_DNA-bd_sf"/>
</dbReference>
<dbReference type="InterPro" id="IPR001845">
    <property type="entry name" value="HTH_ArsR_DNA-bd_dom"/>
</dbReference>
<dbReference type="InterPro" id="IPR036527">
    <property type="entry name" value="SCP2_sterol-bd_dom_sf"/>
</dbReference>
<gene>
    <name evidence="5" type="ORF">GCM10022204_36730</name>
</gene>
<sequence length="241" mass="26773">MSGWPTRSVVTMGSPYHQFCPVAKAMELLDERWTLLVVRELLAGSRHFNDLRRGLPRMSPTLLSKRLNQLVASGVVDRRREGREVVYTPTAAGEELRSAIELLGAWGIRWTGVLGDADLDPKLLMWDLHRNVDLSTVPAGTTVVRFELTDVPPRQRYWWIVLSPSEADVCDADPGHEISLTVQGSLRDLVAVWRGDHTWAAVLRAGAVVITGPARLRPAVTTWFGPSRFAAVPRPDPELVA</sequence>
<dbReference type="SMART" id="SM00418">
    <property type="entry name" value="HTH_ARSR"/>
    <property type="match status" value="1"/>
</dbReference>
<dbReference type="Proteomes" id="UP001500051">
    <property type="component" value="Unassembled WGS sequence"/>
</dbReference>
<dbReference type="InterPro" id="IPR011991">
    <property type="entry name" value="ArsR-like_HTH"/>
</dbReference>
<keyword evidence="3" id="KW-0804">Transcription</keyword>
<accession>A0ABP7E7N8</accession>
<dbReference type="InterPro" id="IPR002577">
    <property type="entry name" value="HTH_HxlR"/>
</dbReference>
<dbReference type="PANTHER" id="PTHR33204">
    <property type="entry name" value="TRANSCRIPTIONAL REGULATOR, MARR FAMILY"/>
    <property type="match status" value="1"/>
</dbReference>
<protein>
    <submittedName>
        <fullName evidence="5">Helix-turn-helix domain-containing protein</fullName>
    </submittedName>
</protein>
<reference evidence="6" key="1">
    <citation type="journal article" date="2019" name="Int. J. Syst. Evol. Microbiol.">
        <title>The Global Catalogue of Microorganisms (GCM) 10K type strain sequencing project: providing services to taxonomists for standard genome sequencing and annotation.</title>
        <authorList>
            <consortium name="The Broad Institute Genomics Platform"/>
            <consortium name="The Broad Institute Genome Sequencing Center for Infectious Disease"/>
            <person name="Wu L."/>
            <person name="Ma J."/>
        </authorList>
    </citation>
    <scope>NUCLEOTIDE SEQUENCE [LARGE SCALE GENOMIC DNA]</scope>
    <source>
        <strain evidence="6">JCM 16548</strain>
    </source>
</reference>
<feature type="domain" description="HTH hxlR-type" evidence="4">
    <location>
        <begin position="20"/>
        <end position="115"/>
    </location>
</feature>
<evidence type="ECO:0000256" key="1">
    <source>
        <dbReference type="ARBA" id="ARBA00023015"/>
    </source>
</evidence>
<dbReference type="EMBL" id="BAAAYX010000020">
    <property type="protein sequence ID" value="GAA3714310.1"/>
    <property type="molecule type" value="Genomic_DNA"/>
</dbReference>
<name>A0ABP7E7N8_9ACTN</name>